<comment type="caution">
    <text evidence="1">The sequence shown here is derived from an EMBL/GenBank/DDBJ whole genome shotgun (WGS) entry which is preliminary data.</text>
</comment>
<evidence type="ECO:0000313" key="1">
    <source>
        <dbReference type="EMBL" id="EQD89032.1"/>
    </source>
</evidence>
<dbReference type="InterPro" id="IPR046938">
    <property type="entry name" value="DNA_clamp_sf"/>
</dbReference>
<organism evidence="1 2">
    <name type="scientific">Helicobacter pylori SouthAfrica50</name>
    <dbReference type="NCBI Taxonomy" id="1352357"/>
    <lineage>
        <taxon>Bacteria</taxon>
        <taxon>Pseudomonadati</taxon>
        <taxon>Campylobacterota</taxon>
        <taxon>Epsilonproteobacteria</taxon>
        <taxon>Campylobacterales</taxon>
        <taxon>Helicobacteraceae</taxon>
        <taxon>Helicobacter</taxon>
    </lineage>
</organism>
<dbReference type="Gene3D" id="3.10.150.10">
    <property type="entry name" value="DNA Polymerase III, subunit A, domain 2"/>
    <property type="match status" value="1"/>
</dbReference>
<dbReference type="SUPFAM" id="SSF55979">
    <property type="entry name" value="DNA clamp"/>
    <property type="match status" value="1"/>
</dbReference>
<name>T2S8V3_HELPX</name>
<protein>
    <submittedName>
        <fullName evidence="1">DNA polymerase III beta subunit, C-terminal domain protein</fullName>
    </submittedName>
</protein>
<dbReference type="AlphaFoldDB" id="T2S8V3"/>
<sequence length="57" mass="6332">MGVNAKFFLEALNALGTTQFVLQCNESSSPFLIQEPFEEKQSHLSAKISTLMMPITL</sequence>
<proteinExistence type="predicted"/>
<accession>T2S8V3</accession>
<dbReference type="EMBL" id="AVNI01000002">
    <property type="protein sequence ID" value="EQD89032.1"/>
    <property type="molecule type" value="Genomic_DNA"/>
</dbReference>
<evidence type="ECO:0000313" key="2">
    <source>
        <dbReference type="Proteomes" id="UP000015816"/>
    </source>
</evidence>
<dbReference type="Proteomes" id="UP000015816">
    <property type="component" value="Unassembled WGS sequence"/>
</dbReference>
<reference evidence="1 2" key="1">
    <citation type="journal article" date="2013" name="Genome Announc.">
        <title>Genome Sequences of Three hpAfrica2 Strains of Helicobacter pylori.</title>
        <authorList>
            <person name="Duncan S.S."/>
            <person name="Bertoli M.T."/>
            <person name="Kersulyte D."/>
            <person name="Valk P.L."/>
            <person name="Tamma S."/>
            <person name="Segal I."/>
            <person name="McClain M.S."/>
            <person name="Cover T.L."/>
            <person name="Berg D.E."/>
        </authorList>
    </citation>
    <scope>NUCLEOTIDE SEQUENCE [LARGE SCALE GENOMIC DNA]</scope>
    <source>
        <strain evidence="1 2">SouthAfrica50</strain>
    </source>
</reference>
<dbReference type="PATRIC" id="fig|1352357.3.peg.1323"/>
<gene>
    <name evidence="1" type="ORF">HPSA50_1353</name>
</gene>